<dbReference type="AlphaFoldDB" id="A0A7G1HXP8"/>
<name>A0A7G1HXP8_9BACT</name>
<protein>
    <recommendedName>
        <fullName evidence="3">Asl1-like glycosyl hydrolase catalytic domain-containing protein</fullName>
    </recommendedName>
</protein>
<organism evidence="1 2">
    <name type="scientific">Coprobacter secundus subsp. similis</name>
    <dbReference type="NCBI Taxonomy" id="2751153"/>
    <lineage>
        <taxon>Bacteria</taxon>
        <taxon>Pseudomonadati</taxon>
        <taxon>Bacteroidota</taxon>
        <taxon>Bacteroidia</taxon>
        <taxon>Bacteroidales</taxon>
        <taxon>Barnesiellaceae</taxon>
        <taxon>Coprobacter</taxon>
    </lineage>
</organism>
<dbReference type="PANTHER" id="PTHR12631:SF10">
    <property type="entry name" value="BETA-XYLOSIDASE-LIKE PROTEIN-RELATED"/>
    <property type="match status" value="1"/>
</dbReference>
<accession>A0A7G1HXP8</accession>
<dbReference type="Proteomes" id="UP000594042">
    <property type="component" value="Chromosome"/>
</dbReference>
<keyword evidence="2" id="KW-1185">Reference proteome</keyword>
<dbReference type="InterPro" id="IPR017853">
    <property type="entry name" value="GH"/>
</dbReference>
<dbReference type="KEGG" id="copr:Cop2CBH44_21460"/>
<evidence type="ECO:0000313" key="2">
    <source>
        <dbReference type="Proteomes" id="UP000594042"/>
    </source>
</evidence>
<dbReference type="SUPFAM" id="SSF51445">
    <property type="entry name" value="(Trans)glycosidases"/>
    <property type="match status" value="1"/>
</dbReference>
<dbReference type="EMBL" id="AP023322">
    <property type="protein sequence ID" value="BCI63793.1"/>
    <property type="molecule type" value="Genomic_DNA"/>
</dbReference>
<dbReference type="PANTHER" id="PTHR12631">
    <property type="entry name" value="ALPHA-L-IDURONIDASE"/>
    <property type="match status" value="1"/>
</dbReference>
<gene>
    <name evidence="1" type="ORF">Cop2CBH44_21460</name>
</gene>
<evidence type="ECO:0008006" key="3">
    <source>
        <dbReference type="Google" id="ProtNLM"/>
    </source>
</evidence>
<sequence>MTTIMDRTKLKWMHHLSLLICGLTFSTYVIANTVEKPVNPVEIKFDQAGAVYNPQEAGYATIKVNDASLNKIKITILDANHKPVKKAKTYIVKENQVIFPFKIKDLGYYYLQITSDINSEKAEEGFGVIPNVTLTQKDWDSPFGICGHYQRYKDWRIGDIQKKLGIAWVRDESDWYGVVTKGLKSDPYLDYLDSKNICWLALFNYIDAFNGIQGADSIWRWDADLSILKKYVQMHKGHFSVYESQNEPNNFGGWSKRWPHPQNQQWRPQGWGKPFADLIKQMYDSVKSVDPTLKLMWPGEDEWIEYFVKERDAAPYIDITSIHPYVNKSIYPETEQFASGFYSEHKKMLQEELNVPTEMWVTEVGWTTYDRPDKIDRYVPVTEYEQAAYLVRTYLLHLYYGASKVFWYEMTDEPFGSQNPESYFGIVRYPSFSVKPSAVAYSNMVYNYRHAIPVGKYKGSSYGFAYENQGEPQLCIWREKDTAIETLFLPKTKKISVIDIFGREKTMKVSKGKIDLKIDIYPLTIKGIQKEDFKKLYQSK</sequence>
<proteinExistence type="predicted"/>
<reference evidence="2" key="1">
    <citation type="submission" date="2020-07" db="EMBL/GenBank/DDBJ databases">
        <title>Complete genome sequencing of Coprobacter sp. strain 2CBH44.</title>
        <authorList>
            <person name="Sakamoto M."/>
            <person name="Murakami T."/>
            <person name="Mori H."/>
        </authorList>
    </citation>
    <scope>NUCLEOTIDE SEQUENCE [LARGE SCALE GENOMIC DNA]</scope>
    <source>
        <strain evidence="2">2CBH44</strain>
    </source>
</reference>
<dbReference type="InterPro" id="IPR051923">
    <property type="entry name" value="Glycosyl_Hydrolase_39"/>
</dbReference>
<dbReference type="GO" id="GO:0004553">
    <property type="term" value="F:hydrolase activity, hydrolyzing O-glycosyl compounds"/>
    <property type="evidence" value="ECO:0007669"/>
    <property type="project" value="TreeGrafter"/>
</dbReference>
<dbReference type="Gene3D" id="3.20.20.80">
    <property type="entry name" value="Glycosidases"/>
    <property type="match status" value="1"/>
</dbReference>
<evidence type="ECO:0000313" key="1">
    <source>
        <dbReference type="EMBL" id="BCI63793.1"/>
    </source>
</evidence>